<dbReference type="OrthoDB" id="10381603at2759"/>
<name>A0A9N8VAH4_9GLOM</name>
<organism evidence="2 3">
    <name type="scientific">Diversispora eburnea</name>
    <dbReference type="NCBI Taxonomy" id="1213867"/>
    <lineage>
        <taxon>Eukaryota</taxon>
        <taxon>Fungi</taxon>
        <taxon>Fungi incertae sedis</taxon>
        <taxon>Mucoromycota</taxon>
        <taxon>Glomeromycotina</taxon>
        <taxon>Glomeromycetes</taxon>
        <taxon>Diversisporales</taxon>
        <taxon>Diversisporaceae</taxon>
        <taxon>Diversispora</taxon>
    </lineage>
</organism>
<sequence length="49" mass="5903">EQAQKYKAKDSKNKSSRPYETGTIKAKKNIKEEQQRIQEQQCEIEYQRN</sequence>
<evidence type="ECO:0000256" key="1">
    <source>
        <dbReference type="SAM" id="MobiDB-lite"/>
    </source>
</evidence>
<keyword evidence="3" id="KW-1185">Reference proteome</keyword>
<dbReference type="AlphaFoldDB" id="A0A9N8VAH4"/>
<dbReference type="EMBL" id="CAJVPK010000071">
    <property type="protein sequence ID" value="CAG8442839.1"/>
    <property type="molecule type" value="Genomic_DNA"/>
</dbReference>
<proteinExistence type="predicted"/>
<comment type="caution">
    <text evidence="2">The sequence shown here is derived from an EMBL/GenBank/DDBJ whole genome shotgun (WGS) entry which is preliminary data.</text>
</comment>
<evidence type="ECO:0000313" key="3">
    <source>
        <dbReference type="Proteomes" id="UP000789706"/>
    </source>
</evidence>
<feature type="non-terminal residue" evidence="2">
    <location>
        <position position="1"/>
    </location>
</feature>
<dbReference type="Proteomes" id="UP000789706">
    <property type="component" value="Unassembled WGS sequence"/>
</dbReference>
<feature type="region of interest" description="Disordered" evidence="1">
    <location>
        <begin position="1"/>
        <end position="32"/>
    </location>
</feature>
<evidence type="ECO:0000313" key="2">
    <source>
        <dbReference type="EMBL" id="CAG8442839.1"/>
    </source>
</evidence>
<accession>A0A9N8VAH4</accession>
<gene>
    <name evidence="2" type="ORF">DEBURN_LOCUS1578</name>
</gene>
<protein>
    <submittedName>
        <fullName evidence="2">1833_t:CDS:1</fullName>
    </submittedName>
</protein>
<reference evidence="2" key="1">
    <citation type="submission" date="2021-06" db="EMBL/GenBank/DDBJ databases">
        <authorList>
            <person name="Kallberg Y."/>
            <person name="Tangrot J."/>
            <person name="Rosling A."/>
        </authorList>
    </citation>
    <scope>NUCLEOTIDE SEQUENCE</scope>
    <source>
        <strain evidence="2">AZ414A</strain>
    </source>
</reference>